<dbReference type="AlphaFoldDB" id="A0A433QYI4"/>
<reference evidence="3 4" key="1">
    <citation type="journal article" date="2018" name="New Phytol.">
        <title>Phylogenomics of Endogonaceae and evolution of mycorrhizas within Mucoromycota.</title>
        <authorList>
            <person name="Chang Y."/>
            <person name="Desiro A."/>
            <person name="Na H."/>
            <person name="Sandor L."/>
            <person name="Lipzen A."/>
            <person name="Clum A."/>
            <person name="Barry K."/>
            <person name="Grigoriev I.V."/>
            <person name="Martin F.M."/>
            <person name="Stajich J.E."/>
            <person name="Smith M.E."/>
            <person name="Bonito G."/>
            <person name="Spatafora J.W."/>
        </authorList>
    </citation>
    <scope>NUCLEOTIDE SEQUENCE [LARGE SCALE GENOMIC DNA]</scope>
    <source>
        <strain evidence="3 4">AD002</strain>
    </source>
</reference>
<accession>A0A433QYI4</accession>
<organism evidence="3 4">
    <name type="scientific">Jimgerdemannia flammicorona</name>
    <dbReference type="NCBI Taxonomy" id="994334"/>
    <lineage>
        <taxon>Eukaryota</taxon>
        <taxon>Fungi</taxon>
        <taxon>Fungi incertae sedis</taxon>
        <taxon>Mucoromycota</taxon>
        <taxon>Mucoromycotina</taxon>
        <taxon>Endogonomycetes</taxon>
        <taxon>Endogonales</taxon>
        <taxon>Endogonaceae</taxon>
        <taxon>Jimgerdemannia</taxon>
    </lineage>
</organism>
<feature type="region of interest" description="Disordered" evidence="1">
    <location>
        <begin position="64"/>
        <end position="128"/>
    </location>
</feature>
<evidence type="ECO:0000313" key="4">
    <source>
        <dbReference type="Proteomes" id="UP000274822"/>
    </source>
</evidence>
<keyword evidence="2" id="KW-0732">Signal</keyword>
<proteinExistence type="predicted"/>
<comment type="caution">
    <text evidence="3">The sequence shown here is derived from an EMBL/GenBank/DDBJ whole genome shotgun (WGS) entry which is preliminary data.</text>
</comment>
<evidence type="ECO:0000313" key="3">
    <source>
        <dbReference type="EMBL" id="RUS34838.1"/>
    </source>
</evidence>
<evidence type="ECO:0000256" key="2">
    <source>
        <dbReference type="SAM" id="SignalP"/>
    </source>
</evidence>
<feature type="chain" id="PRO_5019015372" evidence="2">
    <location>
        <begin position="26"/>
        <end position="128"/>
    </location>
</feature>
<gene>
    <name evidence="3" type="ORF">BC938DRAFT_478253</name>
</gene>
<sequence>MDNRNFANPVACCVVLVCRIAPTLAVKYHEFVQILERSMRDPSGVLYNFKTSCQYCGYPRHTYLTNGIDEQRNESTDRETESTDRETESTDRETESTDRETESTDRETESTDRETESTDKETEILREM</sequence>
<protein>
    <submittedName>
        <fullName evidence="3">Uncharacterized protein</fullName>
    </submittedName>
</protein>
<evidence type="ECO:0000256" key="1">
    <source>
        <dbReference type="SAM" id="MobiDB-lite"/>
    </source>
</evidence>
<keyword evidence="4" id="KW-1185">Reference proteome</keyword>
<dbReference type="EMBL" id="RBNJ01000317">
    <property type="protein sequence ID" value="RUS34838.1"/>
    <property type="molecule type" value="Genomic_DNA"/>
</dbReference>
<feature type="compositionally biased region" description="Basic and acidic residues" evidence="1">
    <location>
        <begin position="69"/>
        <end position="128"/>
    </location>
</feature>
<dbReference type="Proteomes" id="UP000274822">
    <property type="component" value="Unassembled WGS sequence"/>
</dbReference>
<feature type="signal peptide" evidence="2">
    <location>
        <begin position="1"/>
        <end position="25"/>
    </location>
</feature>
<name>A0A433QYI4_9FUNG</name>